<accession>A0A3S9QK17</accession>
<evidence type="ECO:0000256" key="1">
    <source>
        <dbReference type="ARBA" id="ARBA00010688"/>
    </source>
</evidence>
<dbReference type="InterPro" id="IPR050306">
    <property type="entry name" value="PfkB_Carbo_kinase"/>
</dbReference>
<gene>
    <name evidence="7" type="ORF">EBQ10_02235</name>
</gene>
<evidence type="ECO:0000256" key="3">
    <source>
        <dbReference type="ARBA" id="ARBA00022741"/>
    </source>
</evidence>
<comment type="similarity">
    <text evidence="1">Belongs to the carbohydrate kinase PfkB family.</text>
</comment>
<keyword evidence="4 7" id="KW-0418">Kinase</keyword>
<keyword evidence="5" id="KW-0067">ATP-binding</keyword>
<dbReference type="InterPro" id="IPR011611">
    <property type="entry name" value="PfkB_dom"/>
</dbReference>
<evidence type="ECO:0000256" key="5">
    <source>
        <dbReference type="ARBA" id="ARBA00022840"/>
    </source>
</evidence>
<organism evidence="7 8">
    <name type="scientific">Trueperella pyogenes</name>
    <dbReference type="NCBI Taxonomy" id="1661"/>
    <lineage>
        <taxon>Bacteria</taxon>
        <taxon>Bacillati</taxon>
        <taxon>Actinomycetota</taxon>
        <taxon>Actinomycetes</taxon>
        <taxon>Actinomycetales</taxon>
        <taxon>Actinomycetaceae</taxon>
        <taxon>Trueperella</taxon>
    </lineage>
</organism>
<keyword evidence="2" id="KW-0808">Transferase</keyword>
<evidence type="ECO:0000256" key="2">
    <source>
        <dbReference type="ARBA" id="ARBA00022679"/>
    </source>
</evidence>
<dbReference type="Proteomes" id="UP000275951">
    <property type="component" value="Chromosome"/>
</dbReference>
<dbReference type="PANTHER" id="PTHR43085">
    <property type="entry name" value="HEXOKINASE FAMILY MEMBER"/>
    <property type="match status" value="1"/>
</dbReference>
<dbReference type="InterPro" id="IPR002173">
    <property type="entry name" value="Carboh/pur_kinase_PfkB_CS"/>
</dbReference>
<dbReference type="InterPro" id="IPR029056">
    <property type="entry name" value="Ribokinase-like"/>
</dbReference>
<dbReference type="GO" id="GO:0016301">
    <property type="term" value="F:kinase activity"/>
    <property type="evidence" value="ECO:0007669"/>
    <property type="project" value="UniProtKB-KW"/>
</dbReference>
<dbReference type="Pfam" id="PF00294">
    <property type="entry name" value="PfkB"/>
    <property type="match status" value="1"/>
</dbReference>
<dbReference type="PANTHER" id="PTHR43085:SF1">
    <property type="entry name" value="PSEUDOURIDINE KINASE-RELATED"/>
    <property type="match status" value="1"/>
</dbReference>
<evidence type="ECO:0000313" key="8">
    <source>
        <dbReference type="Proteomes" id="UP000275951"/>
    </source>
</evidence>
<dbReference type="AlphaFoldDB" id="A0A3S9QK17"/>
<name>A0A3S9QK17_9ACTO</name>
<dbReference type="RefSeq" id="WP_108726868.1">
    <property type="nucleotide sequence ID" value="NZ_CP029001.1"/>
</dbReference>
<dbReference type="SUPFAM" id="SSF53613">
    <property type="entry name" value="Ribokinase-like"/>
    <property type="match status" value="1"/>
</dbReference>
<evidence type="ECO:0000259" key="6">
    <source>
        <dbReference type="Pfam" id="PF00294"/>
    </source>
</evidence>
<evidence type="ECO:0000256" key="4">
    <source>
        <dbReference type="ARBA" id="ARBA00022777"/>
    </source>
</evidence>
<feature type="domain" description="Carbohydrate kinase PfkB" evidence="6">
    <location>
        <begin position="4"/>
        <end position="304"/>
    </location>
</feature>
<evidence type="ECO:0000313" key="7">
    <source>
        <dbReference type="EMBL" id="AZR06229.1"/>
    </source>
</evidence>
<protein>
    <submittedName>
        <fullName evidence="7">Carbohydrate kinase</fullName>
    </submittedName>
</protein>
<proteinExistence type="inferred from homology"/>
<sequence length="310" mass="32155">MTTLCLGEALVDLIERQDRPGDIEKRAGGSPYNVACGLARHGHETVLGSWWAKDSDGALISAGLRANGVLVMNGSDTAPRTSTAKANLDENFNATYTFDIDWRLPVGAEKQPASHIHTGSYGATEEPGASSVRAVIAAHPDATISYDPNIRPAIMAEQSVTVPIVEEIIGLSTLVKASDEDITWMYGEHASASEEALAEVCRRWLSLGPSLVVVTRGSEGAVAMSQGSEAMIAVPTSGTDVVDTVGAGDSFMAGLISGLLDAGLLGESARPLSEATAEQIVAALVRASKNAGVTVAHTGAYAPSRAEIDA</sequence>
<dbReference type="Gene3D" id="3.40.1190.20">
    <property type="match status" value="1"/>
</dbReference>
<reference evidence="7 8" key="1">
    <citation type="submission" date="2018-11" db="EMBL/GenBank/DDBJ databases">
        <title>Multidrug-resistant genes are associated with an 42-kb island TGI1 carrying a complex class 1 integron in a Trueperella pyogenes.</title>
        <authorList>
            <person name="Dong W."/>
        </authorList>
    </citation>
    <scope>NUCLEOTIDE SEQUENCE [LARGE SCALE GENOMIC DNA]</scope>
    <source>
        <strain evidence="7 8">TP4</strain>
    </source>
</reference>
<dbReference type="EMBL" id="CP033905">
    <property type="protein sequence ID" value="AZR06229.1"/>
    <property type="molecule type" value="Genomic_DNA"/>
</dbReference>
<keyword evidence="3" id="KW-0547">Nucleotide-binding</keyword>
<dbReference type="PROSITE" id="PS00584">
    <property type="entry name" value="PFKB_KINASES_2"/>
    <property type="match status" value="1"/>
</dbReference>
<dbReference type="GO" id="GO:0005524">
    <property type="term" value="F:ATP binding"/>
    <property type="evidence" value="ECO:0007669"/>
    <property type="project" value="UniProtKB-KW"/>
</dbReference>